<reference evidence="5 6" key="1">
    <citation type="submission" date="2021-04" db="EMBL/GenBank/DDBJ databases">
        <title>Complete genome sequence of a novel Streptococcus species.</title>
        <authorList>
            <person name="Teng J.L.L."/>
        </authorList>
    </citation>
    <scope>NUCLEOTIDE SEQUENCE [LARGE SCALE GENOMIC DNA]</scope>
    <source>
        <strain evidence="5 6">HKU75</strain>
    </source>
</reference>
<dbReference type="RefSeq" id="WP_212569663.1">
    <property type="nucleotide sequence ID" value="NZ_CP073084.1"/>
</dbReference>
<feature type="domain" description="LD-carboxypeptidase N-terminal" evidence="3">
    <location>
        <begin position="10"/>
        <end position="130"/>
    </location>
</feature>
<dbReference type="CDD" id="cd07062">
    <property type="entry name" value="Peptidase_S66_mccF_like"/>
    <property type="match status" value="1"/>
</dbReference>
<dbReference type="Gene3D" id="3.40.50.10740">
    <property type="entry name" value="Class I glutamine amidotransferase-like"/>
    <property type="match status" value="1"/>
</dbReference>
<dbReference type="Gene3D" id="3.50.30.60">
    <property type="entry name" value="LD-carboxypeptidase A C-terminal domain-like"/>
    <property type="match status" value="1"/>
</dbReference>
<dbReference type="InterPro" id="IPR003507">
    <property type="entry name" value="S66_fam"/>
</dbReference>
<dbReference type="PIRSF" id="PIRSF028757">
    <property type="entry name" value="LD-carboxypeptidase"/>
    <property type="match status" value="1"/>
</dbReference>
<evidence type="ECO:0000256" key="1">
    <source>
        <dbReference type="ARBA" id="ARBA00010233"/>
    </source>
</evidence>
<evidence type="ECO:0000259" key="4">
    <source>
        <dbReference type="Pfam" id="PF17676"/>
    </source>
</evidence>
<dbReference type="Proteomes" id="UP000677616">
    <property type="component" value="Chromosome"/>
</dbReference>
<dbReference type="InterPro" id="IPR040921">
    <property type="entry name" value="Peptidase_S66C"/>
</dbReference>
<dbReference type="SUPFAM" id="SSF141986">
    <property type="entry name" value="LD-carboxypeptidase A C-terminal domain-like"/>
    <property type="match status" value="1"/>
</dbReference>
<sequence>MKKLKKGDHIRVISPSLSIQAIGGFNANVSAKEKLEELGFDVSFSSNYFEHDLFDSASIASRVEDLHEAFADPSVDAILTTIGGVNCNELLPYLDYDLIAQNPKIFCGYSDTTALLNAIYAKTGMKTYMGPSYSSFKMEAGQDYQTEAWLKAVTQDSYELTPSSEWSSDAWYLPDAPRTFYPTEWKVYNPGQASGIAIGGNISTLNLLTGTEFAPKPDKYILFLEEAEDDDYLIIARHLTALLQAYPNPQAVVLGRFPKETKMTEEILLAILDKHPLLKTIPVLYDVDFAHTQPLFTITIGSQVSLDSHDMSLHFKTAKSSD</sequence>
<dbReference type="PANTHER" id="PTHR30237:SF6">
    <property type="entry name" value="CARBOXYPEPTIDASE YOCD-RELATED"/>
    <property type="match status" value="1"/>
</dbReference>
<dbReference type="PANTHER" id="PTHR30237">
    <property type="entry name" value="MURAMOYLTETRAPEPTIDE CARBOXYPEPTIDASE"/>
    <property type="match status" value="1"/>
</dbReference>
<dbReference type="EMBL" id="CP073084">
    <property type="protein sequence ID" value="QUE53475.1"/>
    <property type="molecule type" value="Genomic_DNA"/>
</dbReference>
<proteinExistence type="inferred from homology"/>
<accession>A0ABX7YIG0</accession>
<feature type="domain" description="LD-carboxypeptidase C-terminal" evidence="4">
    <location>
        <begin position="194"/>
        <end position="306"/>
    </location>
</feature>
<dbReference type="InterPro" id="IPR029062">
    <property type="entry name" value="Class_I_gatase-like"/>
</dbReference>
<gene>
    <name evidence="5" type="ORF">INT76_06235</name>
</gene>
<evidence type="ECO:0000313" key="5">
    <source>
        <dbReference type="EMBL" id="QUE53475.1"/>
    </source>
</evidence>
<name>A0ABX7YIG0_9STRE</name>
<evidence type="ECO:0000313" key="6">
    <source>
        <dbReference type="Proteomes" id="UP000677616"/>
    </source>
</evidence>
<keyword evidence="6" id="KW-1185">Reference proteome</keyword>
<keyword evidence="2" id="KW-0378">Hydrolase</keyword>
<dbReference type="InterPro" id="IPR027461">
    <property type="entry name" value="Carboxypeptidase_A_C_sf"/>
</dbReference>
<dbReference type="InterPro" id="IPR027478">
    <property type="entry name" value="LdcA_N"/>
</dbReference>
<evidence type="ECO:0000256" key="2">
    <source>
        <dbReference type="ARBA" id="ARBA00022801"/>
    </source>
</evidence>
<dbReference type="SUPFAM" id="SSF52317">
    <property type="entry name" value="Class I glutamine amidotransferase-like"/>
    <property type="match status" value="1"/>
</dbReference>
<dbReference type="InterPro" id="IPR040449">
    <property type="entry name" value="Peptidase_S66_N"/>
</dbReference>
<dbReference type="Pfam" id="PF02016">
    <property type="entry name" value="Peptidase_S66"/>
    <property type="match status" value="1"/>
</dbReference>
<comment type="similarity">
    <text evidence="1">Belongs to the peptidase S66 family.</text>
</comment>
<evidence type="ECO:0000259" key="3">
    <source>
        <dbReference type="Pfam" id="PF02016"/>
    </source>
</evidence>
<dbReference type="Pfam" id="PF17676">
    <property type="entry name" value="Peptidase_S66C"/>
    <property type="match status" value="1"/>
</dbReference>
<organism evidence="5 6">
    <name type="scientific">Streptococcus oriscaviae</name>
    <dbReference type="NCBI Taxonomy" id="2781599"/>
    <lineage>
        <taxon>Bacteria</taxon>
        <taxon>Bacillati</taxon>
        <taxon>Bacillota</taxon>
        <taxon>Bacilli</taxon>
        <taxon>Lactobacillales</taxon>
        <taxon>Streptococcaceae</taxon>
        <taxon>Streptococcus</taxon>
    </lineage>
</organism>
<protein>
    <submittedName>
        <fullName evidence="5">LD-carboxypeptidase</fullName>
    </submittedName>
</protein>